<feature type="region of interest" description="Disordered" evidence="1">
    <location>
        <begin position="494"/>
        <end position="516"/>
    </location>
</feature>
<feature type="region of interest" description="Disordered" evidence="1">
    <location>
        <begin position="346"/>
        <end position="365"/>
    </location>
</feature>
<dbReference type="Proteomes" id="UP001189429">
    <property type="component" value="Unassembled WGS sequence"/>
</dbReference>
<evidence type="ECO:0000313" key="4">
    <source>
        <dbReference type="Proteomes" id="UP001189429"/>
    </source>
</evidence>
<feature type="transmembrane region" description="Helical" evidence="2">
    <location>
        <begin position="88"/>
        <end position="108"/>
    </location>
</feature>
<evidence type="ECO:0008006" key="5">
    <source>
        <dbReference type="Google" id="ProtNLM"/>
    </source>
</evidence>
<name>A0ABN9XPU2_9DINO</name>
<proteinExistence type="predicted"/>
<feature type="region of interest" description="Disordered" evidence="1">
    <location>
        <begin position="678"/>
        <end position="713"/>
    </location>
</feature>
<feature type="compositionally biased region" description="Low complexity" evidence="1">
    <location>
        <begin position="499"/>
        <end position="516"/>
    </location>
</feature>
<evidence type="ECO:0000256" key="2">
    <source>
        <dbReference type="SAM" id="Phobius"/>
    </source>
</evidence>
<evidence type="ECO:0000256" key="1">
    <source>
        <dbReference type="SAM" id="MobiDB-lite"/>
    </source>
</evidence>
<protein>
    <recommendedName>
        <fullName evidence="5">PAS domain-containing protein</fullName>
    </recommendedName>
</protein>
<accession>A0ABN9XPU2</accession>
<feature type="transmembrane region" description="Helical" evidence="2">
    <location>
        <begin position="114"/>
        <end position="135"/>
    </location>
</feature>
<keyword evidence="4" id="KW-1185">Reference proteome</keyword>
<feature type="transmembrane region" description="Helical" evidence="2">
    <location>
        <begin position="20"/>
        <end position="39"/>
    </location>
</feature>
<evidence type="ECO:0000313" key="3">
    <source>
        <dbReference type="EMBL" id="CAK0901923.1"/>
    </source>
</evidence>
<feature type="compositionally biased region" description="Polar residues" evidence="1">
    <location>
        <begin position="687"/>
        <end position="699"/>
    </location>
</feature>
<keyword evidence="2" id="KW-0812">Transmembrane</keyword>
<keyword evidence="2" id="KW-0472">Membrane</keyword>
<dbReference type="EMBL" id="CAUYUJ010020999">
    <property type="protein sequence ID" value="CAK0901923.1"/>
    <property type="molecule type" value="Genomic_DNA"/>
</dbReference>
<feature type="transmembrane region" description="Helical" evidence="2">
    <location>
        <begin position="222"/>
        <end position="246"/>
    </location>
</feature>
<keyword evidence="2" id="KW-1133">Transmembrane helix</keyword>
<sequence>MSASSRLEAEQQEYVATLAVRGLISLSCCMLVTLAWLGYDDCIASLSTMKRAFQAPFSLPHAGSSFDVRVLDEFNQARVARAQYAADAVLIPLSAVMLPLVICLHASSSTDWDVIFRAAFMCWRLAATLYVKYLRKSPRFRLVEMELFYKAFILLFAVRTHLVDTQRLLMYGGVWSASRVALAAWILDCKMTVRWNAFLSAVTCLTFWNRREELCTKEFRPMAVFAHYFAIEVFVCMVTCCASVCLELGEKERIKSSIESNQSGRAYRAVQRLLGVFCDAHLHICPQYNIIFHSPHLLHLLGGSEDVMGGAKSTLHASNFLQYVGESDRQRFQDWFSATAVVQAEDSSPDGVGAPMTEGPNSDRFATRPATSIHVSLHKGGKAHAIPVELFLTYIADFTGAPEFLMGIRETCEAPPREACTDAPGAVALQLMAASEAACGSGPDVAQVSVAQLGGRALAPTLAPLAVEQVQSPASVLAHWQLARSKALAAKAQSRKSRSSISSSSRTSSSSAGTSTQEGCVSAVCLRVDTSSRSLRVDEMLLRFDIGRQQPRLKDWLPKELPDEIMRNIQKLVNQREYGDGEEAVPCIGLGATRFARNGSTFLIAESAEVVLEPPVLVEESDCFNPFVYMNLTGVSRLRMPWQSVPQKVSRSLPTIDESLTDAACDVDALAFRSRTSGLEKTAGRESAQSTMGNRSVESTPGVVASAAISSER</sequence>
<organism evidence="3 4">
    <name type="scientific">Prorocentrum cordatum</name>
    <dbReference type="NCBI Taxonomy" id="2364126"/>
    <lineage>
        <taxon>Eukaryota</taxon>
        <taxon>Sar</taxon>
        <taxon>Alveolata</taxon>
        <taxon>Dinophyceae</taxon>
        <taxon>Prorocentrales</taxon>
        <taxon>Prorocentraceae</taxon>
        <taxon>Prorocentrum</taxon>
    </lineage>
</organism>
<comment type="caution">
    <text evidence="3">The sequence shown here is derived from an EMBL/GenBank/DDBJ whole genome shotgun (WGS) entry which is preliminary data.</text>
</comment>
<gene>
    <name evidence="3" type="ORF">PCOR1329_LOCUS78713</name>
</gene>
<reference evidence="3" key="1">
    <citation type="submission" date="2023-10" db="EMBL/GenBank/DDBJ databases">
        <authorList>
            <person name="Chen Y."/>
            <person name="Shah S."/>
            <person name="Dougan E. K."/>
            <person name="Thang M."/>
            <person name="Chan C."/>
        </authorList>
    </citation>
    <scope>NUCLEOTIDE SEQUENCE [LARGE SCALE GENOMIC DNA]</scope>
</reference>